<name>A0A4V4J8T1_AURPU</name>
<evidence type="ECO:0000313" key="1">
    <source>
        <dbReference type="EMBL" id="THX41268.1"/>
    </source>
</evidence>
<gene>
    <name evidence="1" type="ORF">D6D10_02816</name>
</gene>
<organism evidence="1 2">
    <name type="scientific">Aureobasidium pullulans</name>
    <name type="common">Black yeast</name>
    <name type="synonym">Pullularia pullulans</name>
    <dbReference type="NCBI Taxonomy" id="5580"/>
    <lineage>
        <taxon>Eukaryota</taxon>
        <taxon>Fungi</taxon>
        <taxon>Dikarya</taxon>
        <taxon>Ascomycota</taxon>
        <taxon>Pezizomycotina</taxon>
        <taxon>Dothideomycetes</taxon>
        <taxon>Dothideomycetidae</taxon>
        <taxon>Dothideales</taxon>
        <taxon>Saccotheciaceae</taxon>
        <taxon>Aureobasidium</taxon>
    </lineage>
</organism>
<dbReference type="AlphaFoldDB" id="A0A4V4J8T1"/>
<evidence type="ECO:0000313" key="2">
    <source>
        <dbReference type="Proteomes" id="UP000308953"/>
    </source>
</evidence>
<reference evidence="1 2" key="1">
    <citation type="submission" date="2018-10" db="EMBL/GenBank/DDBJ databases">
        <title>Fifty Aureobasidium pullulans genomes reveal a recombining polyextremotolerant generalist.</title>
        <authorList>
            <person name="Gostincar C."/>
            <person name="Turk M."/>
            <person name="Zajc J."/>
            <person name="Gunde-Cimerman N."/>
        </authorList>
    </citation>
    <scope>NUCLEOTIDE SEQUENCE [LARGE SCALE GENOMIC DNA]</scope>
    <source>
        <strain evidence="1 2">EXF-9785</strain>
    </source>
</reference>
<comment type="caution">
    <text evidence="1">The sequence shown here is derived from an EMBL/GenBank/DDBJ whole genome shotgun (WGS) entry which is preliminary data.</text>
</comment>
<protein>
    <submittedName>
        <fullName evidence="1">Uncharacterized protein</fullName>
    </submittedName>
</protein>
<accession>A0A4V4J8T1</accession>
<proteinExistence type="predicted"/>
<dbReference type="Proteomes" id="UP000308953">
    <property type="component" value="Unassembled WGS sequence"/>
</dbReference>
<dbReference type="EMBL" id="QZAV01000036">
    <property type="protein sequence ID" value="THX41268.1"/>
    <property type="molecule type" value="Genomic_DNA"/>
</dbReference>
<sequence>MMLERAIEHNQQQISRLIKKVLVDAIEAPKTSCIDDRNRSIDFSNTLLLHITPTNHTHTHINMPRSMAPPPSGEFLVRLQKPFSGTPTHTIDITGEPNRSANIKQTFHHGTTIEEKVGTMSSDDVQELLRLVSQLRGFPSHETKDVFGLDQVLELHTLEINWCNQEADPAANEVSDLSAESKQTFKDVVDSISAAARQFAKADNPL</sequence>